<keyword evidence="1" id="KW-1133">Transmembrane helix</keyword>
<sequence length="256" mass="28597">MKTKLVMSNLLRDNSDDATGVRFRLPALLAAMSLLALLAALAGPYFRRQSLEVQQSLAAYWTLTLVIGASSFVRRWRAMMTPNPLMGCAHWRVTLLRRRPWRDVAVRVGALALILLWLSSGTRHVTMLSDRFASGTTLQWLGVAARGIVMGVILGYGLLPLLLKRSAFLCERGVWSLRREVVWSKLSAWRWETDRPGVLRLTERLAPRGDLLLAVPAELRDAVEAFIREKTELTIPDPKARVAVVQEADDGEGEAV</sequence>
<dbReference type="AlphaFoldDB" id="A0A517TRY4"/>
<feature type="transmembrane region" description="Helical" evidence="1">
    <location>
        <begin position="104"/>
        <end position="120"/>
    </location>
</feature>
<protein>
    <submittedName>
        <fullName evidence="2">Uncharacterized protein</fullName>
    </submittedName>
</protein>
<feature type="transmembrane region" description="Helical" evidence="1">
    <location>
        <begin position="58"/>
        <end position="76"/>
    </location>
</feature>
<keyword evidence="3" id="KW-1185">Reference proteome</keyword>
<evidence type="ECO:0000313" key="3">
    <source>
        <dbReference type="Proteomes" id="UP000317909"/>
    </source>
</evidence>
<dbReference type="KEGG" id="llh:I41_02890"/>
<dbReference type="Proteomes" id="UP000317909">
    <property type="component" value="Chromosome"/>
</dbReference>
<gene>
    <name evidence="2" type="ORF">I41_02890</name>
</gene>
<reference evidence="2 3" key="1">
    <citation type="submission" date="2019-02" db="EMBL/GenBank/DDBJ databases">
        <title>Deep-cultivation of Planctomycetes and their phenomic and genomic characterization uncovers novel biology.</title>
        <authorList>
            <person name="Wiegand S."/>
            <person name="Jogler M."/>
            <person name="Boedeker C."/>
            <person name="Pinto D."/>
            <person name="Vollmers J."/>
            <person name="Rivas-Marin E."/>
            <person name="Kohn T."/>
            <person name="Peeters S.H."/>
            <person name="Heuer A."/>
            <person name="Rast P."/>
            <person name="Oberbeckmann S."/>
            <person name="Bunk B."/>
            <person name="Jeske O."/>
            <person name="Meyerdierks A."/>
            <person name="Storesund J.E."/>
            <person name="Kallscheuer N."/>
            <person name="Luecker S."/>
            <person name="Lage O.M."/>
            <person name="Pohl T."/>
            <person name="Merkel B.J."/>
            <person name="Hornburger P."/>
            <person name="Mueller R.-W."/>
            <person name="Bruemmer F."/>
            <person name="Labrenz M."/>
            <person name="Spormann A.M."/>
            <person name="Op den Camp H."/>
            <person name="Overmann J."/>
            <person name="Amann R."/>
            <person name="Jetten M.S.M."/>
            <person name="Mascher T."/>
            <person name="Medema M.H."/>
            <person name="Devos D.P."/>
            <person name="Kaster A.-K."/>
            <person name="Ovreas L."/>
            <person name="Rohde M."/>
            <person name="Galperin M.Y."/>
            <person name="Jogler C."/>
        </authorList>
    </citation>
    <scope>NUCLEOTIDE SEQUENCE [LARGE SCALE GENOMIC DNA]</scope>
    <source>
        <strain evidence="2 3">I41</strain>
    </source>
</reference>
<dbReference type="EMBL" id="CP036339">
    <property type="protein sequence ID" value="QDT71134.1"/>
    <property type="molecule type" value="Genomic_DNA"/>
</dbReference>
<evidence type="ECO:0000256" key="1">
    <source>
        <dbReference type="SAM" id="Phobius"/>
    </source>
</evidence>
<evidence type="ECO:0000313" key="2">
    <source>
        <dbReference type="EMBL" id="QDT71134.1"/>
    </source>
</evidence>
<feature type="transmembrane region" description="Helical" evidence="1">
    <location>
        <begin position="140"/>
        <end position="163"/>
    </location>
</feature>
<keyword evidence="1" id="KW-0812">Transmembrane</keyword>
<keyword evidence="1" id="KW-0472">Membrane</keyword>
<name>A0A517TRY4_9BACT</name>
<accession>A0A517TRY4</accession>
<organism evidence="2 3">
    <name type="scientific">Lacipirellula limnantheis</name>
    <dbReference type="NCBI Taxonomy" id="2528024"/>
    <lineage>
        <taxon>Bacteria</taxon>
        <taxon>Pseudomonadati</taxon>
        <taxon>Planctomycetota</taxon>
        <taxon>Planctomycetia</taxon>
        <taxon>Pirellulales</taxon>
        <taxon>Lacipirellulaceae</taxon>
        <taxon>Lacipirellula</taxon>
    </lineage>
</organism>
<proteinExistence type="predicted"/>